<evidence type="ECO:0000256" key="5">
    <source>
        <dbReference type="ARBA" id="ARBA00023163"/>
    </source>
</evidence>
<evidence type="ECO:0000256" key="2">
    <source>
        <dbReference type="ARBA" id="ARBA00023015"/>
    </source>
</evidence>
<protein>
    <recommendedName>
        <fullName evidence="8">RWP-RK domain-containing protein</fullName>
    </recommendedName>
</protein>
<evidence type="ECO:0000313" key="10">
    <source>
        <dbReference type="Proteomes" id="UP000006591"/>
    </source>
</evidence>
<evidence type="ECO:0000313" key="9">
    <source>
        <dbReference type="EnsemblPlants" id="ONIVA01G21910.1"/>
    </source>
</evidence>
<dbReference type="InterPro" id="IPR003035">
    <property type="entry name" value="RWP-RK_dom"/>
</dbReference>
<dbReference type="OMA" id="DHCFSFA"/>
<sequence length="452" mass="48959">MEMHECCYYGGSTGGDWLNPLAAIPPPCSSSSSSWSSQLLLLSDHDDVLLHSAGDHGGAVAGIGGACMTADLVNLNGFDHVVIRDEEMEMAAGYLPVAASAAAAADVDHYMYQQFQLEPDQFVSTLPAVAVAVAVAATAGGGSHDDELLRMPFTDIDLDAFADARDVVVGVGEPKPSPQHTLDAAIALPAVGGGGAHHFGTQDDDVKFDVTKQRNDAALAGDDSLSMVIVESYEMGMRRHAAEQEQEQKPKIITSAATTLTPLPLPPPPPPPPRVTRSRRDGSSAATAGGKTRLDHIGFEDLRRYFYMPITKAAREMNVGLTVLKKRCRELGVARWPHRKMKSLKSLILNEMGSKGMSAAAMRRELEALENCCALMERNPAVELTERTKKLRQACFKENYKRRRAAAVDVLDLDHCFSFAAGHCHHHHHQQLALPPPPAAAADHRRRDFFGY</sequence>
<feature type="compositionally biased region" description="Pro residues" evidence="7">
    <location>
        <begin position="263"/>
        <end position="274"/>
    </location>
</feature>
<name>A0A0E0FN29_ORYNI</name>
<dbReference type="GO" id="GO:0003700">
    <property type="term" value="F:DNA-binding transcription factor activity"/>
    <property type="evidence" value="ECO:0007669"/>
    <property type="project" value="InterPro"/>
</dbReference>
<dbReference type="HOGENOM" id="CLU_058120_0_0_1"/>
<keyword evidence="6" id="KW-0539">Nucleus</keyword>
<dbReference type="eggNOG" id="ENOG502QSPQ">
    <property type="taxonomic scope" value="Eukaryota"/>
</dbReference>
<dbReference type="STRING" id="4536.A0A0E0FN29"/>
<dbReference type="InterPro" id="IPR044607">
    <property type="entry name" value="RKD-like"/>
</dbReference>
<evidence type="ECO:0000256" key="3">
    <source>
        <dbReference type="ARBA" id="ARBA00023054"/>
    </source>
</evidence>
<comment type="function">
    <text evidence="1">Putative transcription factor.</text>
</comment>
<dbReference type="Proteomes" id="UP000006591">
    <property type="component" value="Chromosome 1"/>
</dbReference>
<evidence type="ECO:0000256" key="7">
    <source>
        <dbReference type="SAM" id="MobiDB-lite"/>
    </source>
</evidence>
<feature type="region of interest" description="Disordered" evidence="7">
    <location>
        <begin position="258"/>
        <end position="292"/>
    </location>
</feature>
<dbReference type="Gramene" id="ONIVA01G21910.1">
    <property type="protein sequence ID" value="ONIVA01G21910.1"/>
    <property type="gene ID" value="ONIVA01G21910"/>
</dbReference>
<reference evidence="9" key="2">
    <citation type="submission" date="2018-04" db="EMBL/GenBank/DDBJ databases">
        <title>OnivRS2 (Oryza nivara Reference Sequence Version 2).</title>
        <authorList>
            <person name="Zhang J."/>
            <person name="Kudrna D."/>
            <person name="Lee S."/>
            <person name="Talag J."/>
            <person name="Rajasekar S."/>
            <person name="Welchert J."/>
            <person name="Hsing Y.-I."/>
            <person name="Wing R.A."/>
        </authorList>
    </citation>
    <scope>NUCLEOTIDE SEQUENCE [LARGE SCALE GENOMIC DNA]</scope>
</reference>
<dbReference type="PANTHER" id="PTHR46373">
    <property type="entry name" value="PROTEIN RKD4"/>
    <property type="match status" value="1"/>
</dbReference>
<dbReference type="PANTHER" id="PTHR46373:SF2">
    <property type="entry name" value="RWP-RK DOMAIN-CONTAINING PROTEIN"/>
    <property type="match status" value="1"/>
</dbReference>
<evidence type="ECO:0000256" key="4">
    <source>
        <dbReference type="ARBA" id="ARBA00023125"/>
    </source>
</evidence>
<dbReference type="PROSITE" id="PS51519">
    <property type="entry name" value="RWP_RK"/>
    <property type="match status" value="1"/>
</dbReference>
<proteinExistence type="predicted"/>
<dbReference type="GO" id="GO:0003677">
    <property type="term" value="F:DNA binding"/>
    <property type="evidence" value="ECO:0007669"/>
    <property type="project" value="UniProtKB-KW"/>
</dbReference>
<dbReference type="EnsemblPlants" id="ONIVA01G21910.1">
    <property type="protein sequence ID" value="ONIVA01G21910.1"/>
    <property type="gene ID" value="ONIVA01G21910"/>
</dbReference>
<evidence type="ECO:0000256" key="6">
    <source>
        <dbReference type="ARBA" id="ARBA00023242"/>
    </source>
</evidence>
<feature type="domain" description="RWP-RK" evidence="8">
    <location>
        <begin position="284"/>
        <end position="364"/>
    </location>
</feature>
<organism evidence="9">
    <name type="scientific">Oryza nivara</name>
    <name type="common">Indian wild rice</name>
    <name type="synonym">Oryza sativa f. spontanea</name>
    <dbReference type="NCBI Taxonomy" id="4536"/>
    <lineage>
        <taxon>Eukaryota</taxon>
        <taxon>Viridiplantae</taxon>
        <taxon>Streptophyta</taxon>
        <taxon>Embryophyta</taxon>
        <taxon>Tracheophyta</taxon>
        <taxon>Spermatophyta</taxon>
        <taxon>Magnoliopsida</taxon>
        <taxon>Liliopsida</taxon>
        <taxon>Poales</taxon>
        <taxon>Poaceae</taxon>
        <taxon>BOP clade</taxon>
        <taxon>Oryzoideae</taxon>
        <taxon>Oryzeae</taxon>
        <taxon>Oryzinae</taxon>
        <taxon>Oryza</taxon>
    </lineage>
</organism>
<evidence type="ECO:0000259" key="8">
    <source>
        <dbReference type="PROSITE" id="PS51519"/>
    </source>
</evidence>
<reference evidence="9" key="1">
    <citation type="submission" date="2015-04" db="UniProtKB">
        <authorList>
            <consortium name="EnsemblPlants"/>
        </authorList>
    </citation>
    <scope>IDENTIFICATION</scope>
    <source>
        <strain evidence="9">SL10</strain>
    </source>
</reference>
<keyword evidence="5" id="KW-0804">Transcription</keyword>
<accession>A0A0E0FN29</accession>
<keyword evidence="10" id="KW-1185">Reference proteome</keyword>
<dbReference type="Pfam" id="PF02042">
    <property type="entry name" value="RWP-RK"/>
    <property type="match status" value="1"/>
</dbReference>
<keyword evidence="2" id="KW-0805">Transcription regulation</keyword>
<evidence type="ECO:0000256" key="1">
    <source>
        <dbReference type="ARBA" id="ARBA00004049"/>
    </source>
</evidence>
<dbReference type="AlphaFoldDB" id="A0A0E0FN29"/>
<keyword evidence="3" id="KW-0175">Coiled coil</keyword>
<keyword evidence="4" id="KW-0238">DNA-binding</keyword>